<protein>
    <submittedName>
        <fullName evidence="1">Uncharacterized protein</fullName>
    </submittedName>
</protein>
<evidence type="ECO:0000313" key="1">
    <source>
        <dbReference type="EMBL" id="MDH6285085.1"/>
    </source>
</evidence>
<accession>A0ABT6MLE5</accession>
<gene>
    <name evidence="1" type="ORF">M2280_006349</name>
</gene>
<dbReference type="RefSeq" id="WP_280764234.1">
    <property type="nucleotide sequence ID" value="NZ_JARXVC010000039.1"/>
</dbReference>
<feature type="non-terminal residue" evidence="1">
    <location>
        <position position="1"/>
    </location>
</feature>
<comment type="caution">
    <text evidence="1">The sequence shown here is derived from an EMBL/GenBank/DDBJ whole genome shotgun (WGS) entry which is preliminary data.</text>
</comment>
<dbReference type="EMBL" id="JARXVC010000039">
    <property type="protein sequence ID" value="MDH6285085.1"/>
    <property type="molecule type" value="Genomic_DNA"/>
</dbReference>
<keyword evidence="2" id="KW-1185">Reference proteome</keyword>
<reference evidence="1 2" key="1">
    <citation type="submission" date="2023-04" db="EMBL/GenBank/DDBJ databases">
        <title>Forest soil microbial communities from Buena Vista Peninsula, Colon Province, Panama.</title>
        <authorList>
            <person name="Bouskill N."/>
        </authorList>
    </citation>
    <scope>NUCLEOTIDE SEQUENCE [LARGE SCALE GENOMIC DNA]</scope>
    <source>
        <strain evidence="1 2">CFH S0262</strain>
    </source>
</reference>
<name>A0ABT6MLE5_9NOCA</name>
<sequence>GGASLGGYLYVGLTVGAVVAEGILRSADIPKSGILSSAALFELSLTQMTLQHDVTVAVLDTQAGLAAINQDTSLTGCTWREYGNSRTACTKILVGTPAVQGVRYRCRNGFNERSLLLVERGRALEIEVIDTGELSQPGWARDLIEDSLFADFGVALDQVAVPRLP</sequence>
<evidence type="ECO:0000313" key="2">
    <source>
        <dbReference type="Proteomes" id="UP001160334"/>
    </source>
</evidence>
<proteinExistence type="predicted"/>
<organism evidence="1 2">
    <name type="scientific">Prescottella agglutinans</name>
    <dbReference type="NCBI Taxonomy" id="1644129"/>
    <lineage>
        <taxon>Bacteria</taxon>
        <taxon>Bacillati</taxon>
        <taxon>Actinomycetota</taxon>
        <taxon>Actinomycetes</taxon>
        <taxon>Mycobacteriales</taxon>
        <taxon>Nocardiaceae</taxon>
        <taxon>Prescottella</taxon>
    </lineage>
</organism>
<dbReference type="Proteomes" id="UP001160334">
    <property type="component" value="Unassembled WGS sequence"/>
</dbReference>